<protein>
    <recommendedName>
        <fullName evidence="12">Succinate dehydrogenase [ubiquinone] cytochrome b small subunit</fullName>
    </recommendedName>
</protein>
<evidence type="ECO:0000256" key="9">
    <source>
        <dbReference type="ARBA" id="ARBA00023136"/>
    </source>
</evidence>
<comment type="caution">
    <text evidence="13">The sequence shown here is derived from an EMBL/GenBank/DDBJ whole genome shotgun (WGS) entry which is preliminary data.</text>
</comment>
<keyword evidence="9 12" id="KW-0472">Membrane</keyword>
<feature type="binding site" evidence="10">
    <location>
        <position position="160"/>
    </location>
    <ligand>
        <name>a ubiquinone</name>
        <dbReference type="ChEBI" id="CHEBI:16389"/>
        <note>ligand shared with IP/SDHB</note>
    </ligand>
</feature>
<dbReference type="SUPFAM" id="SSF81343">
    <property type="entry name" value="Fumarate reductase respiratory complex transmembrane subunits"/>
    <property type="match status" value="1"/>
</dbReference>
<evidence type="ECO:0000256" key="7">
    <source>
        <dbReference type="ARBA" id="ARBA00022989"/>
    </source>
</evidence>
<dbReference type="CDD" id="cd03496">
    <property type="entry name" value="SQR_TypeC_CybS"/>
    <property type="match status" value="1"/>
</dbReference>
<evidence type="ECO:0000256" key="4">
    <source>
        <dbReference type="ARBA" id="ARBA00022692"/>
    </source>
</evidence>
<dbReference type="AlphaFoldDB" id="A0A1V6Q6S2"/>
<evidence type="ECO:0000256" key="11">
    <source>
        <dbReference type="PIRSR" id="PIRSR607992-2"/>
    </source>
</evidence>
<dbReference type="Gene3D" id="1.20.1300.10">
    <property type="entry name" value="Fumarate reductase/succinate dehydrogenase, transmembrane subunit"/>
    <property type="match status" value="1"/>
</dbReference>
<reference evidence="14" key="1">
    <citation type="journal article" date="2017" name="Nat. Microbiol.">
        <title>Global analysis of biosynthetic gene clusters reveals vast potential of secondary metabolite production in Penicillium species.</title>
        <authorList>
            <person name="Nielsen J.C."/>
            <person name="Grijseels S."/>
            <person name="Prigent S."/>
            <person name="Ji B."/>
            <person name="Dainat J."/>
            <person name="Nielsen K.F."/>
            <person name="Frisvad J.C."/>
            <person name="Workman M."/>
            <person name="Nielsen J."/>
        </authorList>
    </citation>
    <scope>NUCLEOTIDE SEQUENCE [LARGE SCALE GENOMIC DNA]</scope>
    <source>
        <strain evidence="14">IBT 31811</strain>
    </source>
</reference>
<evidence type="ECO:0000313" key="14">
    <source>
        <dbReference type="Proteomes" id="UP000191672"/>
    </source>
</evidence>
<dbReference type="GO" id="GO:0046872">
    <property type="term" value="F:metal ion binding"/>
    <property type="evidence" value="ECO:0007669"/>
    <property type="project" value="UniProtKB-KW"/>
</dbReference>
<evidence type="ECO:0000256" key="6">
    <source>
        <dbReference type="ARBA" id="ARBA00022946"/>
    </source>
</evidence>
<dbReference type="GO" id="GO:0098796">
    <property type="term" value="C:membrane protein complex"/>
    <property type="evidence" value="ECO:0007669"/>
    <property type="project" value="UniProtKB-ARBA"/>
</dbReference>
<evidence type="ECO:0000313" key="13">
    <source>
        <dbReference type="EMBL" id="OQD84928.1"/>
    </source>
</evidence>
<keyword evidence="11" id="KW-0479">Metal-binding</keyword>
<name>A0A1V6Q6S2_9EURO</name>
<keyword evidence="5 12" id="KW-0999">Mitochondrion inner membrane</keyword>
<dbReference type="Pfam" id="PF05328">
    <property type="entry name" value="CybS"/>
    <property type="match status" value="1"/>
</dbReference>
<accession>A0A1V6Q6S2</accession>
<gene>
    <name evidence="13" type="ORF">PENANT_c011G11028</name>
</gene>
<dbReference type="EMBL" id="MDYN01000011">
    <property type="protein sequence ID" value="OQD84928.1"/>
    <property type="molecule type" value="Genomic_DNA"/>
</dbReference>
<dbReference type="InterPro" id="IPR007992">
    <property type="entry name" value="CybS"/>
</dbReference>
<dbReference type="GO" id="GO:0005743">
    <property type="term" value="C:mitochondrial inner membrane"/>
    <property type="evidence" value="ECO:0007669"/>
    <property type="project" value="UniProtKB-SubCell"/>
</dbReference>
<dbReference type="GO" id="GO:0006121">
    <property type="term" value="P:mitochondrial electron transport, succinate to ubiquinone"/>
    <property type="evidence" value="ECO:0007669"/>
    <property type="project" value="TreeGrafter"/>
</dbReference>
<keyword evidence="6 12" id="KW-0809">Transit peptide</keyword>
<dbReference type="InterPro" id="IPR034804">
    <property type="entry name" value="SQR/QFR_C/D"/>
</dbReference>
<evidence type="ECO:0000256" key="8">
    <source>
        <dbReference type="ARBA" id="ARBA00023128"/>
    </source>
</evidence>
<dbReference type="FunFam" id="1.20.1300.10:FF:000007">
    <property type="entry name" value="Succinate dehydrogenase [ubiquinone] cytochrome b small subunit"/>
    <property type="match status" value="1"/>
</dbReference>
<evidence type="ECO:0000256" key="5">
    <source>
        <dbReference type="ARBA" id="ARBA00022792"/>
    </source>
</evidence>
<evidence type="ECO:0000256" key="1">
    <source>
        <dbReference type="ARBA" id="ARBA00004448"/>
    </source>
</evidence>
<keyword evidence="11" id="KW-0408">Iron</keyword>
<dbReference type="GO" id="GO:0048039">
    <property type="term" value="F:ubiquinone binding"/>
    <property type="evidence" value="ECO:0007669"/>
    <property type="project" value="TreeGrafter"/>
</dbReference>
<dbReference type="GO" id="GO:0020037">
    <property type="term" value="F:heme binding"/>
    <property type="evidence" value="ECO:0007669"/>
    <property type="project" value="TreeGrafter"/>
</dbReference>
<feature type="binding site" description="axial binding residue" evidence="11">
    <location>
        <position position="148"/>
    </location>
    <ligand>
        <name>heme b</name>
        <dbReference type="ChEBI" id="CHEBI:60344"/>
        <note>ligand shared with SDHC</note>
    </ligand>
    <ligandPart>
        <name>Fe</name>
        <dbReference type="ChEBI" id="CHEBI:18248"/>
    </ligandPart>
</feature>
<evidence type="ECO:0000256" key="3">
    <source>
        <dbReference type="ARBA" id="ARBA00022448"/>
    </source>
</evidence>
<keyword evidence="8 12" id="KW-0496">Mitochondrion</keyword>
<keyword evidence="3" id="KW-0813">Transport</keyword>
<keyword evidence="4" id="KW-0812">Transmembrane</keyword>
<dbReference type="PANTHER" id="PTHR13337">
    <property type="entry name" value="SUCCINATE DEHYDROGENASE"/>
    <property type="match status" value="1"/>
</dbReference>
<keyword evidence="14" id="KW-1185">Reference proteome</keyword>
<dbReference type="GO" id="GO:0006099">
    <property type="term" value="P:tricarboxylic acid cycle"/>
    <property type="evidence" value="ECO:0007669"/>
    <property type="project" value="TreeGrafter"/>
</dbReference>
<organism evidence="13 14">
    <name type="scientific">Penicillium antarcticum</name>
    <dbReference type="NCBI Taxonomy" id="416450"/>
    <lineage>
        <taxon>Eukaryota</taxon>
        <taxon>Fungi</taxon>
        <taxon>Dikarya</taxon>
        <taxon>Ascomycota</taxon>
        <taxon>Pezizomycotina</taxon>
        <taxon>Eurotiomycetes</taxon>
        <taxon>Eurotiomycetidae</taxon>
        <taxon>Eurotiales</taxon>
        <taxon>Aspergillaceae</taxon>
        <taxon>Penicillium</taxon>
    </lineage>
</organism>
<evidence type="ECO:0000256" key="2">
    <source>
        <dbReference type="ARBA" id="ARBA00007294"/>
    </source>
</evidence>
<comment type="similarity">
    <text evidence="2 12">Belongs to the CybS family.</text>
</comment>
<dbReference type="PANTHER" id="PTHR13337:SF2">
    <property type="entry name" value="SUCCINATE DEHYDROGENASE [UBIQUINONE] CYTOCHROME B SMALL SUBUNIT, MITOCHONDRIAL"/>
    <property type="match status" value="1"/>
</dbReference>
<comment type="subcellular location">
    <subcellularLocation>
        <location evidence="1 12">Mitochondrion inner membrane</location>
        <topology evidence="1 12">Multi-pass membrane protein</topology>
    </subcellularLocation>
</comment>
<dbReference type="Proteomes" id="UP000191672">
    <property type="component" value="Unassembled WGS sequence"/>
</dbReference>
<keyword evidence="7" id="KW-1133">Transmembrane helix</keyword>
<sequence length="208" mass="22563">MASFARSSLLRQTLAPRPFLQKNVGVSQVVAFHASAKKQILPPLPQSVEGTPKPPASIHSLQSAERAAFGECFGSNCDAAIPYVLDINNATVNDPAPIPETHPSEGSYHWTFERAVCVGLVPLTIAPFAAGSLHPVMDAILCSLIVAHSHIGFQAAIVDYFPPKRVPKFRSLCNWLLRAFTLTTAVGLYEFETNDVGVTEALRRIWTA</sequence>
<evidence type="ECO:0000256" key="10">
    <source>
        <dbReference type="PIRSR" id="PIRSR607992-1"/>
    </source>
</evidence>
<evidence type="ECO:0000256" key="12">
    <source>
        <dbReference type="RuleBase" id="RU364031"/>
    </source>
</evidence>
<dbReference type="STRING" id="416450.A0A1V6Q6S2"/>
<proteinExistence type="inferred from homology"/>